<proteinExistence type="inferred from homology"/>
<dbReference type="SUPFAM" id="SSF56349">
    <property type="entry name" value="DNA breaking-rejoining enzymes"/>
    <property type="match status" value="1"/>
</dbReference>
<dbReference type="GO" id="GO:0003677">
    <property type="term" value="F:DNA binding"/>
    <property type="evidence" value="ECO:0007669"/>
    <property type="project" value="UniProtKB-UniRule"/>
</dbReference>
<evidence type="ECO:0000256" key="4">
    <source>
        <dbReference type="PROSITE-ProRule" id="PRU01248"/>
    </source>
</evidence>
<protein>
    <submittedName>
        <fullName evidence="7">Phage integrase family protein</fullName>
    </submittedName>
</protein>
<keyword evidence="8" id="KW-1185">Reference proteome</keyword>
<evidence type="ECO:0000313" key="7">
    <source>
        <dbReference type="EMBL" id="TVX86080.1"/>
    </source>
</evidence>
<dbReference type="PROSITE" id="PS51900">
    <property type="entry name" value="CB"/>
    <property type="match status" value="1"/>
</dbReference>
<feature type="domain" description="Tyr recombinase" evidence="5">
    <location>
        <begin position="146"/>
        <end position="329"/>
    </location>
</feature>
<organism evidence="7 8">
    <name type="scientific">Paenibacillus agilis</name>
    <dbReference type="NCBI Taxonomy" id="3020863"/>
    <lineage>
        <taxon>Bacteria</taxon>
        <taxon>Bacillati</taxon>
        <taxon>Bacillota</taxon>
        <taxon>Bacilli</taxon>
        <taxon>Bacillales</taxon>
        <taxon>Paenibacillaceae</taxon>
        <taxon>Paenibacillus</taxon>
    </lineage>
</organism>
<evidence type="ECO:0000259" key="5">
    <source>
        <dbReference type="PROSITE" id="PS51898"/>
    </source>
</evidence>
<dbReference type="Proteomes" id="UP000318102">
    <property type="component" value="Unassembled WGS sequence"/>
</dbReference>
<dbReference type="EMBL" id="VNJK01000006">
    <property type="protein sequence ID" value="TVX86080.1"/>
    <property type="molecule type" value="Genomic_DNA"/>
</dbReference>
<name>A0A559IEY8_9BACL</name>
<evidence type="ECO:0000259" key="6">
    <source>
        <dbReference type="PROSITE" id="PS51900"/>
    </source>
</evidence>
<dbReference type="RefSeq" id="WP_144994895.1">
    <property type="nucleotide sequence ID" value="NZ_VNJK01000006.1"/>
</dbReference>
<feature type="domain" description="Core-binding (CB)" evidence="6">
    <location>
        <begin position="20"/>
        <end position="120"/>
    </location>
</feature>
<dbReference type="GO" id="GO:0006310">
    <property type="term" value="P:DNA recombination"/>
    <property type="evidence" value="ECO:0007669"/>
    <property type="project" value="UniProtKB-KW"/>
</dbReference>
<reference evidence="7 8" key="1">
    <citation type="submission" date="2019-07" db="EMBL/GenBank/DDBJ databases">
        <authorList>
            <person name="Kim J."/>
        </authorList>
    </citation>
    <scope>NUCLEOTIDE SEQUENCE [LARGE SCALE GENOMIC DNA]</scope>
    <source>
        <strain evidence="7 8">N4</strain>
    </source>
</reference>
<evidence type="ECO:0000313" key="8">
    <source>
        <dbReference type="Proteomes" id="UP000318102"/>
    </source>
</evidence>
<accession>A0A559IEY8</accession>
<dbReference type="InterPro" id="IPR044068">
    <property type="entry name" value="CB"/>
</dbReference>
<comment type="caution">
    <text evidence="7">The sequence shown here is derived from an EMBL/GenBank/DDBJ whole genome shotgun (WGS) entry which is preliminary data.</text>
</comment>
<gene>
    <name evidence="7" type="ORF">FPZ44_24380</name>
</gene>
<evidence type="ECO:0000256" key="3">
    <source>
        <dbReference type="ARBA" id="ARBA00023172"/>
    </source>
</evidence>
<keyword evidence="3" id="KW-0233">DNA recombination</keyword>
<dbReference type="OrthoDB" id="9803188at2"/>
<keyword evidence="2 4" id="KW-0238">DNA-binding</keyword>
<evidence type="ECO:0000256" key="1">
    <source>
        <dbReference type="ARBA" id="ARBA00008857"/>
    </source>
</evidence>
<comment type="similarity">
    <text evidence="1">Belongs to the 'phage' integrase family.</text>
</comment>
<dbReference type="InterPro" id="IPR002104">
    <property type="entry name" value="Integrase_catalytic"/>
</dbReference>
<dbReference type="InterPro" id="IPR050090">
    <property type="entry name" value="Tyrosine_recombinase_XerCD"/>
</dbReference>
<dbReference type="Gene3D" id="1.10.443.10">
    <property type="entry name" value="Intergrase catalytic core"/>
    <property type="match status" value="1"/>
</dbReference>
<sequence length="333" mass="39397">MTKRKYVRYVTKEKLEKVSDENKIHIQKYFNYKNMNLSDSSKVSYESDFNQWLVFINDKFGKGSLATEDILRMLKDEDGIEDMVDLIEDYIAFCVTVLGNNERRIQRRLSSISSFFLYLLKKRRIKSNPLDYIERPSVRAGEKPQITQTYLTEAQVEQIRKHFKKTDDIQLELYFELSLSTMLRVNAISNIKVDQIDFETGMITGIKEKEGYIVDGYCSDVTMKLIKKWLDYRKENDIESEYLFITKYSGEWKQVSKNTLQTVWTKKIGKIIDIPELHPHDFRHSGSSLLFNKGMSLEDVQELLNHRSPDTTLKHYIKRDMKKLQDAKKKFEL</sequence>
<dbReference type="PROSITE" id="PS51898">
    <property type="entry name" value="TYR_RECOMBINASE"/>
    <property type="match status" value="1"/>
</dbReference>
<dbReference type="AlphaFoldDB" id="A0A559IEY8"/>
<dbReference type="InterPro" id="IPR010998">
    <property type="entry name" value="Integrase_recombinase_N"/>
</dbReference>
<dbReference type="InterPro" id="IPR011010">
    <property type="entry name" value="DNA_brk_join_enz"/>
</dbReference>
<dbReference type="GO" id="GO:0015074">
    <property type="term" value="P:DNA integration"/>
    <property type="evidence" value="ECO:0007669"/>
    <property type="project" value="InterPro"/>
</dbReference>
<dbReference type="CDD" id="cd00397">
    <property type="entry name" value="DNA_BRE_C"/>
    <property type="match status" value="1"/>
</dbReference>
<dbReference type="PANTHER" id="PTHR30349:SF41">
    <property type="entry name" value="INTEGRASE_RECOMBINASE PROTEIN MJ0367-RELATED"/>
    <property type="match status" value="1"/>
</dbReference>
<dbReference type="PANTHER" id="PTHR30349">
    <property type="entry name" value="PHAGE INTEGRASE-RELATED"/>
    <property type="match status" value="1"/>
</dbReference>
<evidence type="ECO:0000256" key="2">
    <source>
        <dbReference type="ARBA" id="ARBA00023125"/>
    </source>
</evidence>
<dbReference type="InterPro" id="IPR013762">
    <property type="entry name" value="Integrase-like_cat_sf"/>
</dbReference>
<dbReference type="Pfam" id="PF00589">
    <property type="entry name" value="Phage_integrase"/>
    <property type="match status" value="1"/>
</dbReference>
<dbReference type="Gene3D" id="1.10.150.130">
    <property type="match status" value="1"/>
</dbReference>